<sequence length="217" mass="24713">MKKNVIITLILTILIFLGYKFIKFVEGIETPDLEYNTVYSDKYEEKLFNNSLLGQTKKQIIDKLGKPLVTESINPYSKFLYRDKNDSIYINCSGGVDLSSYNIINKNYSFLTFEFDENNNVIEVFQVIDSEKVDADSLIGISKNEIINKFGKPTQIAQINFKGNMLAFSNLKEGAYTGKTPKIHVRNIVFDKNEKAIKIVKADGYGFLEGLCEIINN</sequence>
<name>A0A3N0X474_9FLAO</name>
<evidence type="ECO:0000313" key="2">
    <source>
        <dbReference type="Proteomes" id="UP000267623"/>
    </source>
</evidence>
<reference evidence="2" key="1">
    <citation type="submission" date="2018-11" db="EMBL/GenBank/DDBJ databases">
        <title>Proposal to divide the Flavobacteriaceae and reorganize its genera based on Amino Acid Identity values calculated from whole genome sequences.</title>
        <authorList>
            <person name="Nicholson A.C."/>
            <person name="Gulvik C.A."/>
            <person name="Whitney A.M."/>
            <person name="Humrighouse B.W."/>
            <person name="Bell M."/>
            <person name="Holmes B."/>
            <person name="Steigerwalt A."/>
            <person name="Villarma A."/>
            <person name="Sheth M."/>
            <person name="Batra D."/>
            <person name="Pryor J."/>
            <person name="Bernardet J.-F."/>
            <person name="Hugo C."/>
            <person name="Kampfer P."/>
            <person name="Newman J."/>
            <person name="Mcquiston J.R."/>
        </authorList>
    </citation>
    <scope>NUCLEOTIDE SEQUENCE [LARGE SCALE GENOMIC DNA]</scope>
    <source>
        <strain evidence="2">DSM 22165</strain>
    </source>
</reference>
<proteinExistence type="predicted"/>
<dbReference type="Proteomes" id="UP000267623">
    <property type="component" value="Unassembled WGS sequence"/>
</dbReference>
<protein>
    <submittedName>
        <fullName evidence="1">Uncharacterized protein</fullName>
    </submittedName>
</protein>
<dbReference type="EMBL" id="RJTU01000076">
    <property type="protein sequence ID" value="ROI12186.1"/>
    <property type="molecule type" value="Genomic_DNA"/>
</dbReference>
<comment type="caution">
    <text evidence="1">The sequence shown here is derived from an EMBL/GenBank/DDBJ whole genome shotgun (WGS) entry which is preliminary data.</text>
</comment>
<dbReference type="RefSeq" id="WP_123282066.1">
    <property type="nucleotide sequence ID" value="NZ_RJTU01000076.1"/>
</dbReference>
<organism evidence="1 2">
    <name type="scientific">Epilithonimonas hominis</name>
    <dbReference type="NCBI Taxonomy" id="420404"/>
    <lineage>
        <taxon>Bacteria</taxon>
        <taxon>Pseudomonadati</taxon>
        <taxon>Bacteroidota</taxon>
        <taxon>Flavobacteriia</taxon>
        <taxon>Flavobacteriales</taxon>
        <taxon>Weeksellaceae</taxon>
        <taxon>Chryseobacterium group</taxon>
        <taxon>Epilithonimonas</taxon>
    </lineage>
</organism>
<dbReference type="AlphaFoldDB" id="A0A3N0X474"/>
<evidence type="ECO:0000313" key="1">
    <source>
        <dbReference type="EMBL" id="ROI12186.1"/>
    </source>
</evidence>
<reference evidence="2" key="2">
    <citation type="submission" date="2018-11" db="EMBL/GenBank/DDBJ databases">
        <title>Proposal to divide the Flavobacteriaceae and reorganize its genera based on Amino Acid Identity values calculated from whole genome sequences.</title>
        <authorList>
            <person name="Nicholson A.C."/>
            <person name="Gulvik C.A."/>
            <person name="Whitney A.M."/>
            <person name="Humrighouse B.W."/>
            <person name="Bell M."/>
            <person name="Holmes B."/>
            <person name="Steigerwalt A."/>
            <person name="Villarma A."/>
            <person name="Sheth M."/>
            <person name="Batra D."/>
            <person name="Pryor J."/>
            <person name="Bernardet J.-F."/>
            <person name="Hugo C."/>
            <person name="Kampfer P."/>
            <person name="Newman J."/>
            <person name="Mcquiston J."/>
        </authorList>
    </citation>
    <scope>NUCLEOTIDE SEQUENCE [LARGE SCALE GENOMIC DNA]</scope>
    <source>
        <strain evidence="2">DSM 22165</strain>
    </source>
</reference>
<gene>
    <name evidence="1" type="ORF">EGH73_12160</name>
</gene>
<accession>A0A3N0X474</accession>